<dbReference type="AlphaFoldDB" id="A0A0C2H3A1"/>
<gene>
    <name evidence="1" type="ORF">ANCDUO_03678</name>
</gene>
<dbReference type="Proteomes" id="UP000054047">
    <property type="component" value="Unassembled WGS sequence"/>
</dbReference>
<evidence type="ECO:0000313" key="2">
    <source>
        <dbReference type="Proteomes" id="UP000054047"/>
    </source>
</evidence>
<organism evidence="1 2">
    <name type="scientific">Ancylostoma duodenale</name>
    <dbReference type="NCBI Taxonomy" id="51022"/>
    <lineage>
        <taxon>Eukaryota</taxon>
        <taxon>Metazoa</taxon>
        <taxon>Ecdysozoa</taxon>
        <taxon>Nematoda</taxon>
        <taxon>Chromadorea</taxon>
        <taxon>Rhabditida</taxon>
        <taxon>Rhabditina</taxon>
        <taxon>Rhabditomorpha</taxon>
        <taxon>Strongyloidea</taxon>
        <taxon>Ancylostomatidae</taxon>
        <taxon>Ancylostomatinae</taxon>
        <taxon>Ancylostoma</taxon>
    </lineage>
</organism>
<evidence type="ECO:0000313" key="1">
    <source>
        <dbReference type="EMBL" id="KIH65994.1"/>
    </source>
</evidence>
<dbReference type="EMBL" id="KN727308">
    <property type="protein sequence ID" value="KIH65994.1"/>
    <property type="molecule type" value="Genomic_DNA"/>
</dbReference>
<proteinExistence type="predicted"/>
<keyword evidence="2" id="KW-1185">Reference proteome</keyword>
<dbReference type="OrthoDB" id="5856777at2759"/>
<accession>A0A0C2H3A1</accession>
<protein>
    <submittedName>
        <fullName evidence="1">Uncharacterized protein</fullName>
    </submittedName>
</protein>
<name>A0A0C2H3A1_9BILA</name>
<sequence>MTHAYNSTDNTSTKYSPYFVIHGRDPNNAFRLALQLPSKTFVSEDGYVEQLISTLQNAWKDVEHNSATTQQTQKHHYDLRKRVTPTDFKIGQQVLIRKDVKSKIASKFEGPFPVVDIERPNATVKDGRRLRTVHSNRLKPYIPANEITSNEQE</sequence>
<reference evidence="1 2" key="1">
    <citation type="submission" date="2013-12" db="EMBL/GenBank/DDBJ databases">
        <title>Draft genome of the parsitic nematode Ancylostoma duodenale.</title>
        <authorList>
            <person name="Mitreva M."/>
        </authorList>
    </citation>
    <scope>NUCLEOTIDE SEQUENCE [LARGE SCALE GENOMIC DNA]</scope>
    <source>
        <strain evidence="1 2">Zhejiang</strain>
    </source>
</reference>